<feature type="domain" description="ABC3 transporter permease C-terminal" evidence="8">
    <location>
        <begin position="270"/>
        <end position="394"/>
    </location>
</feature>
<reference evidence="10" key="2">
    <citation type="submission" date="2019-02" db="EMBL/GenBank/DDBJ databases">
        <authorList>
            <person name="Chen S.-C."/>
            <person name="Chien H.-H."/>
            <person name="Lai M.-C."/>
        </authorList>
    </citation>
    <scope>NUCLEOTIDE SEQUENCE</scope>
    <source>
        <strain evidence="10">N2F9704</strain>
    </source>
</reference>
<dbReference type="PANTHER" id="PTHR30572:SF4">
    <property type="entry name" value="ABC TRANSPORTER PERMEASE YTRF"/>
    <property type="match status" value="1"/>
</dbReference>
<dbReference type="EMBL" id="CP036172">
    <property type="protein sequence ID" value="QSZ68418.1"/>
    <property type="molecule type" value="Genomic_DNA"/>
</dbReference>
<accession>A0A8A3S8F7</accession>
<evidence type="ECO:0000313" key="10">
    <source>
        <dbReference type="EMBL" id="QSZ68418.1"/>
    </source>
</evidence>
<evidence type="ECO:0000256" key="4">
    <source>
        <dbReference type="ARBA" id="ARBA00022989"/>
    </source>
</evidence>
<evidence type="ECO:0000256" key="3">
    <source>
        <dbReference type="ARBA" id="ARBA00022692"/>
    </source>
</evidence>
<proteinExistence type="inferred from homology"/>
<protein>
    <submittedName>
        <fullName evidence="10">ABC transporter permease</fullName>
    </submittedName>
</protein>
<evidence type="ECO:0000313" key="11">
    <source>
        <dbReference type="Proteomes" id="UP001042704"/>
    </source>
</evidence>
<dbReference type="Pfam" id="PF12704">
    <property type="entry name" value="MacB_PCD"/>
    <property type="match status" value="1"/>
</dbReference>
<dbReference type="InterPro" id="IPR003838">
    <property type="entry name" value="ABC3_permease_C"/>
</dbReference>
<keyword evidence="3 7" id="KW-0812">Transmembrane</keyword>
<dbReference type="Proteomes" id="UP001042704">
    <property type="component" value="Chromosome"/>
</dbReference>
<evidence type="ECO:0000256" key="6">
    <source>
        <dbReference type="ARBA" id="ARBA00038076"/>
    </source>
</evidence>
<dbReference type="InterPro" id="IPR025857">
    <property type="entry name" value="MacB_PCD"/>
</dbReference>
<dbReference type="PANTHER" id="PTHR30572">
    <property type="entry name" value="MEMBRANE COMPONENT OF TRANSPORTER-RELATED"/>
    <property type="match status" value="1"/>
</dbReference>
<feature type="transmembrane region" description="Helical" evidence="7">
    <location>
        <begin position="313"/>
        <end position="344"/>
    </location>
</feature>
<dbReference type="KEGG" id="maqe:RJ40_09120"/>
<keyword evidence="2" id="KW-1003">Cell membrane</keyword>
<evidence type="ECO:0000259" key="8">
    <source>
        <dbReference type="Pfam" id="PF02687"/>
    </source>
</evidence>
<evidence type="ECO:0000256" key="7">
    <source>
        <dbReference type="SAM" id="Phobius"/>
    </source>
</evidence>
<evidence type="ECO:0000256" key="2">
    <source>
        <dbReference type="ARBA" id="ARBA00022475"/>
    </source>
</evidence>
<name>A0A8A3S8F7_9EURY</name>
<feature type="domain" description="MacB-like periplasmic core" evidence="9">
    <location>
        <begin position="23"/>
        <end position="235"/>
    </location>
</feature>
<keyword evidence="5 7" id="KW-0472">Membrane</keyword>
<sequence>MKGVAGIFLTFAVRNLRRHWVRSGLAALGIVIGVAAIATLGILGNNLIILFSGLVADVSDTVVVTPHLAAASGDPFDPRSALAGGLTERDLDRIERAVGPYQAVPLFQTAELLERGRKKGYVPVIVIHHDDIPVLLDVEDGALPPSSGKSVLVGSLLAEEAEVRAGGRINLGGEDVRVAGVLEERGMGIDINPDYAVVVTHGWYTERHPEPAYDRVVVKVTDLGDIPAVKKAIADQFNRRKEVVDVQDSREILELFYQTYDAISIFLLGIGGVALLVAGVSILNVMIISVTERFHEIGVMRSIGARRTEVMRMFLYEALILGVAGSLIGGAVSTVAGMAVTASVAETVFAGYGTVPTGLGPDGIGSVLLGMGFGLGTSLLSGVYPAWKASRLDPIEALRYE</sequence>
<evidence type="ECO:0000256" key="1">
    <source>
        <dbReference type="ARBA" id="ARBA00004651"/>
    </source>
</evidence>
<dbReference type="InterPro" id="IPR050250">
    <property type="entry name" value="Macrolide_Exporter_MacB"/>
</dbReference>
<gene>
    <name evidence="10" type="ORF">RJ40_09120</name>
</gene>
<keyword evidence="4 7" id="KW-1133">Transmembrane helix</keyword>
<dbReference type="GO" id="GO:0005886">
    <property type="term" value="C:plasma membrane"/>
    <property type="evidence" value="ECO:0007669"/>
    <property type="project" value="UniProtKB-SubCell"/>
</dbReference>
<evidence type="ECO:0000259" key="9">
    <source>
        <dbReference type="Pfam" id="PF12704"/>
    </source>
</evidence>
<organism evidence="10 11">
    <name type="scientific">Methanofollis aquaemaris</name>
    <dbReference type="NCBI Taxonomy" id="126734"/>
    <lineage>
        <taxon>Archaea</taxon>
        <taxon>Methanobacteriati</taxon>
        <taxon>Methanobacteriota</taxon>
        <taxon>Stenosarchaea group</taxon>
        <taxon>Methanomicrobia</taxon>
        <taxon>Methanomicrobiales</taxon>
        <taxon>Methanomicrobiaceae</taxon>
        <taxon>Methanofollis</taxon>
    </lineage>
</organism>
<feature type="transmembrane region" description="Helical" evidence="7">
    <location>
        <begin position="364"/>
        <end position="387"/>
    </location>
</feature>
<feature type="transmembrane region" description="Helical" evidence="7">
    <location>
        <begin position="20"/>
        <end position="43"/>
    </location>
</feature>
<dbReference type="AlphaFoldDB" id="A0A8A3S8F7"/>
<comment type="similarity">
    <text evidence="6">Belongs to the ABC-4 integral membrane protein family.</text>
</comment>
<reference evidence="10" key="1">
    <citation type="journal article" date="2001" name="Int. J. Syst. Evol. Microbiol.">
        <title>Methanofollis aquaemaris sp. nov., a methanogen isolated from an aquaculture fish pond.</title>
        <authorList>
            <person name="Lai M.C."/>
            <person name="Chen S.C."/>
        </authorList>
    </citation>
    <scope>NUCLEOTIDE SEQUENCE</scope>
    <source>
        <strain evidence="10">N2F9704</strain>
    </source>
</reference>
<keyword evidence="11" id="KW-1185">Reference proteome</keyword>
<dbReference type="GO" id="GO:0022857">
    <property type="term" value="F:transmembrane transporter activity"/>
    <property type="evidence" value="ECO:0007669"/>
    <property type="project" value="TreeGrafter"/>
</dbReference>
<comment type="subcellular location">
    <subcellularLocation>
        <location evidence="1">Cell membrane</location>
        <topology evidence="1">Multi-pass membrane protein</topology>
    </subcellularLocation>
</comment>
<evidence type="ECO:0000256" key="5">
    <source>
        <dbReference type="ARBA" id="ARBA00023136"/>
    </source>
</evidence>
<dbReference type="Pfam" id="PF02687">
    <property type="entry name" value="FtsX"/>
    <property type="match status" value="1"/>
</dbReference>
<feature type="transmembrane region" description="Helical" evidence="7">
    <location>
        <begin position="265"/>
        <end position="292"/>
    </location>
</feature>